<evidence type="ECO:0000313" key="3">
    <source>
        <dbReference type="Proteomes" id="UP001369815"/>
    </source>
</evidence>
<reference evidence="2 3" key="1">
    <citation type="journal article" date="2024" name="Front Chem Biol">
        <title>Unveiling the potential of Daldinia eschscholtzii MFLUCC 19-0629 through bioactivity and bioinformatics studies for enhanced sustainable agriculture production.</title>
        <authorList>
            <person name="Brooks S."/>
            <person name="Weaver J.A."/>
            <person name="Klomchit A."/>
            <person name="Alharthi S.A."/>
            <person name="Onlamun T."/>
            <person name="Nurani R."/>
            <person name="Vong T.K."/>
            <person name="Alberti F."/>
            <person name="Greco C."/>
        </authorList>
    </citation>
    <scope>NUCLEOTIDE SEQUENCE [LARGE SCALE GENOMIC DNA]</scope>
    <source>
        <strain evidence="2">MFLUCC 19-0629</strain>
    </source>
</reference>
<organism evidence="2 3">
    <name type="scientific">Daldinia eschscholtzii</name>
    <dbReference type="NCBI Taxonomy" id="292717"/>
    <lineage>
        <taxon>Eukaryota</taxon>
        <taxon>Fungi</taxon>
        <taxon>Dikarya</taxon>
        <taxon>Ascomycota</taxon>
        <taxon>Pezizomycotina</taxon>
        <taxon>Sordariomycetes</taxon>
        <taxon>Xylariomycetidae</taxon>
        <taxon>Xylariales</taxon>
        <taxon>Hypoxylaceae</taxon>
        <taxon>Daldinia</taxon>
    </lineage>
</organism>
<feature type="compositionally biased region" description="Polar residues" evidence="1">
    <location>
        <begin position="126"/>
        <end position="141"/>
    </location>
</feature>
<dbReference type="AlphaFoldDB" id="A0AAX6MZW2"/>
<feature type="region of interest" description="Disordered" evidence="1">
    <location>
        <begin position="126"/>
        <end position="227"/>
    </location>
</feature>
<feature type="region of interest" description="Disordered" evidence="1">
    <location>
        <begin position="1"/>
        <end position="41"/>
    </location>
</feature>
<keyword evidence="3" id="KW-1185">Reference proteome</keyword>
<feature type="compositionally biased region" description="Polar residues" evidence="1">
    <location>
        <begin position="21"/>
        <end position="37"/>
    </location>
</feature>
<feature type="compositionally biased region" description="Polar residues" evidence="1">
    <location>
        <begin position="195"/>
        <end position="227"/>
    </location>
</feature>
<dbReference type="EMBL" id="JBANMG010000001">
    <property type="protein sequence ID" value="KAK6957712.1"/>
    <property type="molecule type" value="Genomic_DNA"/>
</dbReference>
<accession>A0AAX6MZW2</accession>
<evidence type="ECO:0000313" key="2">
    <source>
        <dbReference type="EMBL" id="KAK6957712.1"/>
    </source>
</evidence>
<gene>
    <name evidence="2" type="ORF">Daesc_000500</name>
</gene>
<proteinExistence type="predicted"/>
<evidence type="ECO:0000256" key="1">
    <source>
        <dbReference type="SAM" id="MobiDB-lite"/>
    </source>
</evidence>
<dbReference type="Proteomes" id="UP001369815">
    <property type="component" value="Unassembled WGS sequence"/>
</dbReference>
<name>A0AAX6MZW2_9PEZI</name>
<protein>
    <submittedName>
        <fullName evidence="2">Uncharacterized protein</fullName>
    </submittedName>
</protein>
<sequence>MDGPTSRMPSSSVPTIHPARQQITNEAYKSAPVTPNTYIDPPRPAREGCEWVWFPAGYWAEREIAESPGKVMKHFKWRKRSRKSSSGLDTQDGLEHLNSSLWDHIPRISQPLSSLFSSEESYTQSFHGPSFNRHGTSSESGKSMFPLNRTTQSPLPSPYLTEEAHVQSLQRSPQGFRDSGSSIPFPGPARPVRSSPLTIISGDSDSATPLATSISQPPSTSRASVSSILHSTTTIPDVKPRKSLLSRLLPNYKPVSEGNAIAFQRTPISQGRVYQGTNPRL</sequence>
<comment type="caution">
    <text evidence="2">The sequence shown here is derived from an EMBL/GenBank/DDBJ whole genome shotgun (WGS) entry which is preliminary data.</text>
</comment>